<dbReference type="PROSITE" id="PS00440">
    <property type="entry name" value="ACYLTRANSF_C_2"/>
    <property type="match status" value="1"/>
</dbReference>
<dbReference type="InterPro" id="IPR000542">
    <property type="entry name" value="Carn_acyl_trans"/>
</dbReference>
<dbReference type="GO" id="GO:0004092">
    <property type="term" value="F:carnitine O-acetyltransferase activity"/>
    <property type="evidence" value="ECO:0007669"/>
    <property type="project" value="TreeGrafter"/>
</dbReference>
<protein>
    <recommendedName>
        <fullName evidence="6">Choline/carnitine acyltransferase domain-containing protein</fullName>
    </recommendedName>
</protein>
<feature type="active site" description="Proton acceptor" evidence="4">
    <location>
        <position position="336"/>
    </location>
</feature>
<evidence type="ECO:0000313" key="7">
    <source>
        <dbReference type="EMBL" id="KDQ61402.1"/>
    </source>
</evidence>
<dbReference type="Pfam" id="PF00755">
    <property type="entry name" value="Carn_acyltransf"/>
    <property type="match status" value="1"/>
</dbReference>
<evidence type="ECO:0000259" key="6">
    <source>
        <dbReference type="Pfam" id="PF00755"/>
    </source>
</evidence>
<dbReference type="PANTHER" id="PTHR22589">
    <property type="entry name" value="CARNITINE O-ACYLTRANSFERASE"/>
    <property type="match status" value="1"/>
</dbReference>
<gene>
    <name evidence="7" type="ORF">JAAARDRAFT_123269</name>
</gene>
<evidence type="ECO:0000313" key="8">
    <source>
        <dbReference type="Proteomes" id="UP000027265"/>
    </source>
</evidence>
<comment type="similarity">
    <text evidence="1 5">Belongs to the carnitine/choline acetyltransferase family.</text>
</comment>
<evidence type="ECO:0000256" key="1">
    <source>
        <dbReference type="ARBA" id="ARBA00005232"/>
    </source>
</evidence>
<name>A0A067QD16_9AGAM</name>
<dbReference type="GO" id="GO:0005739">
    <property type="term" value="C:mitochondrion"/>
    <property type="evidence" value="ECO:0007669"/>
    <property type="project" value="TreeGrafter"/>
</dbReference>
<dbReference type="GO" id="GO:0005777">
    <property type="term" value="C:peroxisome"/>
    <property type="evidence" value="ECO:0007669"/>
    <property type="project" value="TreeGrafter"/>
</dbReference>
<dbReference type="STRING" id="933084.A0A067QD16"/>
<keyword evidence="3 5" id="KW-0012">Acyltransferase</keyword>
<feature type="domain" description="Choline/carnitine acyltransferase" evidence="6">
    <location>
        <begin position="31"/>
        <end position="601"/>
    </location>
</feature>
<dbReference type="Gene3D" id="3.30.559.10">
    <property type="entry name" value="Chloramphenicol acetyltransferase-like domain"/>
    <property type="match status" value="1"/>
</dbReference>
<evidence type="ECO:0000256" key="2">
    <source>
        <dbReference type="ARBA" id="ARBA00022679"/>
    </source>
</evidence>
<dbReference type="InterPro" id="IPR042231">
    <property type="entry name" value="Cho/carn_acyl_trans_2"/>
</dbReference>
<sequence length="622" mass="69454">MSTRPANWKYLAPHPPKGTVMFAGQEGLPKLPVPELPATFSRLKESLKPLARSDEELETAVKKIDEFAHGQASVLQSRLLQKKDETVHWMEDWWDDLAYMGYRDSVVINVSYYYGFDDVPAHLSGSPVSRAAGITRAAMLFRQRVKQGLLKPDATKEGPFCMDTWRWMFDCCRVPGVPHDWSVTHSKEGDLGDSGHVIALRKGRVWKVDVTHAGNILSTGELEKQFQYIYENTQHEYPGVGVLTASNRDVWAKDYVELISDTTNASVVDAIHSAAFVICLDTEHPADPVAHSHALWHGAVTKSVDGVQLGLRNRWVDKPIQFIVFDNGKAGMMGEHSVMDGTPSSRMCDEVLDNLYHPNFDHGSPAASSLSPPTPLDFKVTPVIEEAIESASKAALELIETQSLTFHLTSYGKEAIKAFGVSPDFWAQMIIQLAYLRLIGFDNNKRTGGTYEAATTRKFFKGRTECIRVVTSQSDKFAWSMDNEDVSEDDKRRYFMEAMKKHIQLAKTAGNGEGVDRHLLGMKLALQDGEPVPALYSDPLYLRSGHWTLSTSAIFSKHFPVYGWGEVVADGFGVAYMTGYDDRLQFTVTSRKEMPNQQFIEGIAKAAVDIYNLHAHASKARL</sequence>
<dbReference type="GO" id="GO:0009437">
    <property type="term" value="P:carnitine metabolic process"/>
    <property type="evidence" value="ECO:0007669"/>
    <property type="project" value="TreeGrafter"/>
</dbReference>
<dbReference type="OrthoDB" id="240216at2759"/>
<dbReference type="InterPro" id="IPR023213">
    <property type="entry name" value="CAT-like_dom_sf"/>
</dbReference>
<evidence type="ECO:0000256" key="4">
    <source>
        <dbReference type="PIRSR" id="PIRSR600542-1"/>
    </source>
</evidence>
<dbReference type="AlphaFoldDB" id="A0A067QD16"/>
<keyword evidence="2 5" id="KW-0808">Transferase</keyword>
<proteinExistence type="inferred from homology"/>
<organism evidence="7 8">
    <name type="scientific">Jaapia argillacea MUCL 33604</name>
    <dbReference type="NCBI Taxonomy" id="933084"/>
    <lineage>
        <taxon>Eukaryota</taxon>
        <taxon>Fungi</taxon>
        <taxon>Dikarya</taxon>
        <taxon>Basidiomycota</taxon>
        <taxon>Agaricomycotina</taxon>
        <taxon>Agaricomycetes</taxon>
        <taxon>Agaricomycetidae</taxon>
        <taxon>Jaapiales</taxon>
        <taxon>Jaapiaceae</taxon>
        <taxon>Jaapia</taxon>
    </lineage>
</organism>
<dbReference type="InterPro" id="IPR039551">
    <property type="entry name" value="Cho/carn_acyl_trans"/>
</dbReference>
<keyword evidence="8" id="KW-1185">Reference proteome</keyword>
<dbReference type="HOGENOM" id="CLU_013513_5_1_1"/>
<reference evidence="8" key="1">
    <citation type="journal article" date="2014" name="Proc. Natl. Acad. Sci. U.S.A.">
        <title>Extensive sampling of basidiomycete genomes demonstrates inadequacy of the white-rot/brown-rot paradigm for wood decay fungi.</title>
        <authorList>
            <person name="Riley R."/>
            <person name="Salamov A.A."/>
            <person name="Brown D.W."/>
            <person name="Nagy L.G."/>
            <person name="Floudas D."/>
            <person name="Held B.W."/>
            <person name="Levasseur A."/>
            <person name="Lombard V."/>
            <person name="Morin E."/>
            <person name="Otillar R."/>
            <person name="Lindquist E.A."/>
            <person name="Sun H."/>
            <person name="LaButti K.M."/>
            <person name="Schmutz J."/>
            <person name="Jabbour D."/>
            <person name="Luo H."/>
            <person name="Baker S.E."/>
            <person name="Pisabarro A.G."/>
            <person name="Walton J.D."/>
            <person name="Blanchette R.A."/>
            <person name="Henrissat B."/>
            <person name="Martin F."/>
            <person name="Cullen D."/>
            <person name="Hibbett D.S."/>
            <person name="Grigoriev I.V."/>
        </authorList>
    </citation>
    <scope>NUCLEOTIDE SEQUENCE [LARGE SCALE GENOMIC DNA]</scope>
    <source>
        <strain evidence="8">MUCL 33604</strain>
    </source>
</reference>
<dbReference type="SUPFAM" id="SSF52777">
    <property type="entry name" value="CoA-dependent acyltransferases"/>
    <property type="match status" value="2"/>
</dbReference>
<evidence type="ECO:0000256" key="3">
    <source>
        <dbReference type="ARBA" id="ARBA00023315"/>
    </source>
</evidence>
<dbReference type="EMBL" id="KL197712">
    <property type="protein sequence ID" value="KDQ61402.1"/>
    <property type="molecule type" value="Genomic_DNA"/>
</dbReference>
<dbReference type="InParanoid" id="A0A067QD16"/>
<dbReference type="PANTHER" id="PTHR22589:SF103">
    <property type="entry name" value="CARNITINE O-ACETYL-TRANSFERASE, ISOFORM A-RELATED"/>
    <property type="match status" value="1"/>
</dbReference>
<evidence type="ECO:0000256" key="5">
    <source>
        <dbReference type="RuleBase" id="RU003801"/>
    </source>
</evidence>
<dbReference type="Gene3D" id="3.30.559.70">
    <property type="entry name" value="Choline/Carnitine o-acyltransferase, domain 2"/>
    <property type="match status" value="1"/>
</dbReference>
<dbReference type="Proteomes" id="UP000027265">
    <property type="component" value="Unassembled WGS sequence"/>
</dbReference>
<accession>A0A067QD16</accession>